<keyword evidence="1" id="KW-0175">Coiled coil</keyword>
<dbReference type="GO" id="GO:0000922">
    <property type="term" value="C:spindle pole"/>
    <property type="evidence" value="ECO:0007669"/>
    <property type="project" value="InterPro"/>
</dbReference>
<dbReference type="EMBL" id="LJSK01000245">
    <property type="protein sequence ID" value="KPI84604.1"/>
    <property type="molecule type" value="Genomic_DNA"/>
</dbReference>
<dbReference type="VEuPathDB" id="TriTrypDB:Lsey_0245_0030"/>
<feature type="compositionally biased region" description="Polar residues" evidence="2">
    <location>
        <begin position="484"/>
        <end position="496"/>
    </location>
</feature>
<dbReference type="GO" id="GO:0005813">
    <property type="term" value="C:centrosome"/>
    <property type="evidence" value="ECO:0007669"/>
    <property type="project" value="InterPro"/>
</dbReference>
<feature type="compositionally biased region" description="Low complexity" evidence="2">
    <location>
        <begin position="30"/>
        <end position="47"/>
    </location>
</feature>
<evidence type="ECO:0000313" key="4">
    <source>
        <dbReference type="Proteomes" id="UP000038009"/>
    </source>
</evidence>
<dbReference type="OrthoDB" id="545730at2759"/>
<sequence>MPVTLGGSNGGRRPPQGGSAGAPQHGNYTSPPVRRAVTSSSSSSSASLRVAIQKSLPLYTASFAQQHSSQLQSLTVPVRGVPPTQRHTNSSSSSPPTPSPLSTSGSEGSRNSAAAAAVGPSSPSAKIAEAGAAAASAREAHATRKSQPVSSFSIQAAAAVAAADVGYVDNENRHMHSSTAMAPTKAAVSNSHLSGPSAGPPAALSPLPSSQQQQQSPALPLEDEVAAYTKEVQRQQILAHANDLLTFCAIGNKVTSIRQCTSSFFVLLYQRLFDCTIAGIDRSPNTAEKRRHNVTLVLEQLRQHPYPLEDIAAEEVVRLNEDHISRLIMVFVQVAEDMRRQQQLQKQQVVPSAGGQPAATGADLPANAEVRASAPAAHPSTLGASAWVPGKDGAGAGNECGLVRSSNGAYVPMGYTVAEVMPNHTALQQQQFQSVGDRGPGYPLASPANAAMLVNQHHRLGLEDFYVAPAPPLNGGHHDPSGAATPQQPQHATPNVSGAGGAALVHPYEGDESPSSVSLYLDSSAIPTDELLAEWYRNLVYPAPYTLKGEDNSVMLNSTTTMPVSEVDYGKGGLAQRGRHTRLDDDGMSTSSSSAPPLHRSPYGVRKAGVTEKTSANRKPGAQPQPTAAVKKAPSPAGWARRPSANTQRTQLNANDIVRRCQRLAEVLDAEEGRHRQAFVAQPPPMKRAVAAKTAALTTATGERSSSRAHRDLAAKVTDGDPREGLGCSDKEVRHADTSATVGAEGRLARAVATPPAQQAPPQHPSQPPRQPVWHHRLPAEPPLTRQEQDFLLHRPQQRNEAAQRDRKIERLRAARYLGDVQQLLRRRMRREYDAQMSAMRGSLKESMRTAKMEKMDLMRRVQDENERYRIAYATLMEAAANEAQVPARVMSRHTAQLADYYATSLQHSHAMCETLKREMDRRTKAELLQYAEEVSAWQQHFLL</sequence>
<feature type="compositionally biased region" description="Polar residues" evidence="2">
    <location>
        <begin position="182"/>
        <end position="192"/>
    </location>
</feature>
<comment type="caution">
    <text evidence="3">The sequence shown here is derived from an EMBL/GenBank/DDBJ whole genome shotgun (WGS) entry which is preliminary data.</text>
</comment>
<organism evidence="3 4">
    <name type="scientific">Leptomonas seymouri</name>
    <dbReference type="NCBI Taxonomy" id="5684"/>
    <lineage>
        <taxon>Eukaryota</taxon>
        <taxon>Discoba</taxon>
        <taxon>Euglenozoa</taxon>
        <taxon>Kinetoplastea</taxon>
        <taxon>Metakinetoplastina</taxon>
        <taxon>Trypanosomatida</taxon>
        <taxon>Trypanosomatidae</taxon>
        <taxon>Leishmaniinae</taxon>
        <taxon>Leptomonas</taxon>
    </lineage>
</organism>
<protein>
    <submittedName>
        <fullName evidence="3">Uncharacterized protein</fullName>
    </submittedName>
</protein>
<reference evidence="3 4" key="1">
    <citation type="journal article" date="2015" name="PLoS Pathog.">
        <title>Leptomonas seymouri: Adaptations to the Dixenous Life Cycle Analyzed by Genome Sequencing, Transcriptome Profiling and Co-infection with Leishmania donovani.</title>
        <authorList>
            <person name="Kraeva N."/>
            <person name="Butenko A."/>
            <person name="Hlavacova J."/>
            <person name="Kostygov A."/>
            <person name="Myskova J."/>
            <person name="Grybchuk D."/>
            <person name="Lestinova T."/>
            <person name="Votypka J."/>
            <person name="Volf P."/>
            <person name="Opperdoes F."/>
            <person name="Flegontov P."/>
            <person name="Lukes J."/>
            <person name="Yurchenko V."/>
        </authorList>
    </citation>
    <scope>NUCLEOTIDE SEQUENCE [LARGE SCALE GENOMIC DNA]</scope>
    <source>
        <strain evidence="3 4">ATCC 30220</strain>
    </source>
</reference>
<feature type="region of interest" description="Disordered" evidence="2">
    <location>
        <begin position="1"/>
        <end position="48"/>
    </location>
</feature>
<dbReference type="AlphaFoldDB" id="A0A0N1PC22"/>
<feature type="compositionally biased region" description="Low complexity" evidence="2">
    <location>
        <begin position="90"/>
        <end position="126"/>
    </location>
</feature>
<accession>A0A0N1PC22</accession>
<keyword evidence="4" id="KW-1185">Reference proteome</keyword>
<feature type="compositionally biased region" description="Polar residues" evidence="2">
    <location>
        <begin position="66"/>
        <end position="75"/>
    </location>
</feature>
<proteinExistence type="predicted"/>
<feature type="region of interest" description="Disordered" evidence="2">
    <location>
        <begin position="471"/>
        <end position="516"/>
    </location>
</feature>
<evidence type="ECO:0000313" key="3">
    <source>
        <dbReference type="EMBL" id="KPI84604.1"/>
    </source>
</evidence>
<dbReference type="PANTHER" id="PTHR22545:SF0">
    <property type="entry name" value="CENTROSOMAL PROTEIN OF 95 KDA"/>
    <property type="match status" value="1"/>
</dbReference>
<feature type="coiled-coil region" evidence="1">
    <location>
        <begin position="848"/>
        <end position="879"/>
    </location>
</feature>
<feature type="region of interest" description="Disordered" evidence="2">
    <location>
        <begin position="565"/>
        <end position="652"/>
    </location>
</feature>
<feature type="region of interest" description="Disordered" evidence="2">
    <location>
        <begin position="182"/>
        <end position="219"/>
    </location>
</feature>
<gene>
    <name evidence="3" type="ORF">ABL78_6336</name>
</gene>
<evidence type="ECO:0000256" key="1">
    <source>
        <dbReference type="SAM" id="Coils"/>
    </source>
</evidence>
<evidence type="ECO:0000256" key="2">
    <source>
        <dbReference type="SAM" id="MobiDB-lite"/>
    </source>
</evidence>
<feature type="region of interest" description="Disordered" evidence="2">
    <location>
        <begin position="752"/>
        <end position="777"/>
    </location>
</feature>
<name>A0A0N1PC22_LEPSE</name>
<dbReference type="PANTHER" id="PTHR22545">
    <property type="entry name" value="CENTROSOMAL PROTEIN OF 95 KDA"/>
    <property type="match status" value="1"/>
</dbReference>
<feature type="region of interest" description="Disordered" evidence="2">
    <location>
        <begin position="66"/>
        <end position="126"/>
    </location>
</feature>
<dbReference type="OMA" id="TSIRQCT"/>
<dbReference type="InterPro" id="IPR026619">
    <property type="entry name" value="CEP95"/>
</dbReference>
<feature type="compositionally biased region" description="Pro residues" evidence="2">
    <location>
        <begin position="758"/>
        <end position="771"/>
    </location>
</feature>
<feature type="compositionally biased region" description="Low complexity" evidence="2">
    <location>
        <begin position="193"/>
        <end position="219"/>
    </location>
</feature>
<dbReference type="Proteomes" id="UP000038009">
    <property type="component" value="Unassembled WGS sequence"/>
</dbReference>